<keyword evidence="4 11" id="KW-0808">Transferase</keyword>
<evidence type="ECO:0000256" key="1">
    <source>
        <dbReference type="ARBA" id="ARBA00010688"/>
    </source>
</evidence>
<comment type="similarity">
    <text evidence="1">Belongs to the carbohydrate kinase PfkB family.</text>
</comment>
<dbReference type="NCBIfam" id="TIGR03828">
    <property type="entry name" value="pfkB"/>
    <property type="match status" value="1"/>
</dbReference>
<evidence type="ECO:0000256" key="4">
    <source>
        <dbReference type="ARBA" id="ARBA00022679"/>
    </source>
</evidence>
<evidence type="ECO:0000256" key="9">
    <source>
        <dbReference type="ARBA" id="ARBA00047745"/>
    </source>
</evidence>
<keyword evidence="12" id="KW-1185">Reference proteome</keyword>
<protein>
    <recommendedName>
        <fullName evidence="3">1-phosphofructokinase</fullName>
        <ecNumber evidence="2">2.7.1.56</ecNumber>
    </recommendedName>
    <alternativeName>
        <fullName evidence="8">Fructose 1-phosphate kinase</fullName>
    </alternativeName>
</protein>
<gene>
    <name evidence="11" type="primary">pfkB</name>
    <name evidence="11" type="ORF">P0O24_02525</name>
</gene>
<dbReference type="InterPro" id="IPR011611">
    <property type="entry name" value="PfkB_dom"/>
</dbReference>
<dbReference type="PANTHER" id="PTHR46566">
    <property type="entry name" value="1-PHOSPHOFRUCTOKINASE-RELATED"/>
    <property type="match status" value="1"/>
</dbReference>
<evidence type="ECO:0000256" key="2">
    <source>
        <dbReference type="ARBA" id="ARBA00012131"/>
    </source>
</evidence>
<dbReference type="InterPro" id="IPR022463">
    <property type="entry name" value="1-PFruKinase"/>
</dbReference>
<evidence type="ECO:0000256" key="8">
    <source>
        <dbReference type="ARBA" id="ARBA00032802"/>
    </source>
</evidence>
<evidence type="ECO:0000256" key="7">
    <source>
        <dbReference type="ARBA" id="ARBA00022840"/>
    </source>
</evidence>
<dbReference type="RefSeq" id="WP_316968165.1">
    <property type="nucleotide sequence ID" value="NZ_JARFPL010000005.1"/>
</dbReference>
<evidence type="ECO:0000256" key="6">
    <source>
        <dbReference type="ARBA" id="ARBA00022777"/>
    </source>
</evidence>
<dbReference type="EC" id="2.7.1.56" evidence="2"/>
<name>A0ABT5XCL7_9EURY</name>
<accession>A0ABT5XCL7</accession>
<keyword evidence="7" id="KW-0067">ATP-binding</keyword>
<dbReference type="CDD" id="cd01164">
    <property type="entry name" value="FruK_PfkB_like"/>
    <property type="match status" value="1"/>
</dbReference>
<proteinExistence type="inferred from homology"/>
<comment type="caution">
    <text evidence="11">The sequence shown here is derived from an EMBL/GenBank/DDBJ whole genome shotgun (WGS) entry which is preliminary data.</text>
</comment>
<dbReference type="InterPro" id="IPR029056">
    <property type="entry name" value="Ribokinase-like"/>
</dbReference>
<dbReference type="PIRSF" id="PIRSF000535">
    <property type="entry name" value="1PFK/6PFK/LacC"/>
    <property type="match status" value="1"/>
</dbReference>
<dbReference type="Gene3D" id="3.40.1190.20">
    <property type="match status" value="1"/>
</dbReference>
<dbReference type="PANTHER" id="PTHR46566:SF2">
    <property type="entry name" value="ATP-DEPENDENT 6-PHOSPHOFRUCTOKINASE ISOZYME 2"/>
    <property type="match status" value="1"/>
</dbReference>
<dbReference type="InterPro" id="IPR002173">
    <property type="entry name" value="Carboh/pur_kinase_PfkB_CS"/>
</dbReference>
<evidence type="ECO:0000313" key="12">
    <source>
        <dbReference type="Proteomes" id="UP001215956"/>
    </source>
</evidence>
<sequence length="313" mass="33795">MGMIYTITLNPALDRTLLIDEMREDVPNRIIREESYAGGKGIDVSKVLTAFGIENRALGFIAGFAGRQLEGQLVRDGTGCSFIPVSGETRINVIVHEIATGRQIIFNSIGPMVKPFELIEIVDVVKRVEEPEFVSIGGSLPPGAHPEIYRKIIETARLRGAKVVLDVDREALSVGIRGKPDIIKPNIHELSHLSGKKLEKRGEILEAARKINRKGVETVLVSMGPKGILLVSDGKAYQAVPPKVEVVNTIGAGDSSVAGFIYGLSKGDDLKEALIWATAAGTATTLRRGTALATREDVEKIVPLVEVETISED</sequence>
<comment type="catalytic activity">
    <reaction evidence="9">
        <text>beta-D-fructose 1-phosphate + ATP = beta-D-fructose 1,6-bisphosphate + ADP + H(+)</text>
        <dbReference type="Rhea" id="RHEA:14213"/>
        <dbReference type="ChEBI" id="CHEBI:15378"/>
        <dbReference type="ChEBI" id="CHEBI:30616"/>
        <dbReference type="ChEBI" id="CHEBI:32966"/>
        <dbReference type="ChEBI" id="CHEBI:138881"/>
        <dbReference type="ChEBI" id="CHEBI:456216"/>
        <dbReference type="EC" id="2.7.1.56"/>
    </reaction>
</comment>
<reference evidence="11 12" key="1">
    <citation type="submission" date="2023-03" db="EMBL/GenBank/DDBJ databases">
        <title>Whole genome sequencing of Methanotrichaceae archaeon M04Ac.</title>
        <authorList>
            <person name="Khomyakova M.A."/>
            <person name="Merkel A.Y."/>
            <person name="Slobodkin A.I."/>
        </authorList>
    </citation>
    <scope>NUCLEOTIDE SEQUENCE [LARGE SCALE GENOMIC DNA]</scope>
    <source>
        <strain evidence="11 12">M04Ac</strain>
    </source>
</reference>
<dbReference type="PROSITE" id="PS00584">
    <property type="entry name" value="PFKB_KINASES_2"/>
    <property type="match status" value="1"/>
</dbReference>
<dbReference type="Pfam" id="PF00294">
    <property type="entry name" value="PfkB"/>
    <property type="match status" value="1"/>
</dbReference>
<evidence type="ECO:0000313" key="11">
    <source>
        <dbReference type="EMBL" id="MDF0592456.1"/>
    </source>
</evidence>
<dbReference type="Proteomes" id="UP001215956">
    <property type="component" value="Unassembled WGS sequence"/>
</dbReference>
<keyword evidence="5" id="KW-0547">Nucleotide-binding</keyword>
<evidence type="ECO:0000256" key="3">
    <source>
        <dbReference type="ARBA" id="ARBA00013596"/>
    </source>
</evidence>
<dbReference type="InterPro" id="IPR017583">
    <property type="entry name" value="Tagatose/fructose_Pkinase"/>
</dbReference>
<dbReference type="GO" id="GO:0008662">
    <property type="term" value="F:1-phosphofructokinase activity"/>
    <property type="evidence" value="ECO:0007669"/>
    <property type="project" value="UniProtKB-EC"/>
</dbReference>
<evidence type="ECO:0000259" key="10">
    <source>
        <dbReference type="Pfam" id="PF00294"/>
    </source>
</evidence>
<keyword evidence="6" id="KW-0418">Kinase</keyword>
<dbReference type="SUPFAM" id="SSF53613">
    <property type="entry name" value="Ribokinase-like"/>
    <property type="match status" value="1"/>
</dbReference>
<dbReference type="EMBL" id="JARFPL010000005">
    <property type="protein sequence ID" value="MDF0592456.1"/>
    <property type="molecule type" value="Genomic_DNA"/>
</dbReference>
<organism evidence="11 12">
    <name type="scientific">Candidatus Methanocrinis alkalitolerans</name>
    <dbReference type="NCBI Taxonomy" id="3033395"/>
    <lineage>
        <taxon>Archaea</taxon>
        <taxon>Methanobacteriati</taxon>
        <taxon>Methanobacteriota</taxon>
        <taxon>Stenosarchaea group</taxon>
        <taxon>Methanomicrobia</taxon>
        <taxon>Methanotrichales</taxon>
        <taxon>Methanotrichaceae</taxon>
        <taxon>Methanocrinis</taxon>
    </lineage>
</organism>
<feature type="domain" description="Carbohydrate kinase PfkB" evidence="10">
    <location>
        <begin position="24"/>
        <end position="292"/>
    </location>
</feature>
<dbReference type="NCBIfam" id="TIGR03168">
    <property type="entry name" value="1-PFK"/>
    <property type="match status" value="1"/>
</dbReference>
<evidence type="ECO:0000256" key="5">
    <source>
        <dbReference type="ARBA" id="ARBA00022741"/>
    </source>
</evidence>